<accession>Q1PX21</accession>
<sequence>MRPKAAPSPLWLNSFRLRLCYAMVTIQTFGEMENQGHIPHKKHIPQPKCFLLLPVHNVIYN</sequence>
<protein>
    <submittedName>
        <fullName evidence="1">Uncharacterized protein</fullName>
    </submittedName>
</protein>
<proteinExistence type="predicted"/>
<name>Q1PX21_KUEST</name>
<reference evidence="1" key="2">
    <citation type="submission" date="2006-01" db="EMBL/GenBank/DDBJ databases">
        <authorList>
            <person name="Genoscope"/>
        </authorList>
    </citation>
    <scope>NUCLEOTIDE SEQUENCE</scope>
</reference>
<dbReference type="AlphaFoldDB" id="Q1PX21"/>
<reference evidence="2 3" key="3">
    <citation type="submission" date="2020-02" db="EMBL/GenBank/DDBJ databases">
        <title>Newly sequenced genome of strain CSTR1 showed variability in Candidatus Kuenenia stuttgartiensis genomes.</title>
        <authorList>
            <person name="Ding C."/>
            <person name="Adrian L."/>
        </authorList>
    </citation>
    <scope>NUCLEOTIDE SEQUENCE [LARGE SCALE GENOMIC DNA]</scope>
    <source>
        <strain evidence="2 3">CSTR1</strain>
    </source>
</reference>
<reference evidence="1" key="1">
    <citation type="journal article" date="2006" name="Nature">
        <title>Deciphering the evolution and metabolism of an anammox bacterium from a community genome.</title>
        <authorList>
            <person name="Strous M."/>
            <person name="Pelletier E."/>
            <person name="Mangenot S."/>
            <person name="Rattei T."/>
            <person name="Lehner A."/>
            <person name="Taylor M.W."/>
            <person name="Horn M."/>
            <person name="Daims H."/>
            <person name="Bartol-Mavel D."/>
            <person name="Wincker P."/>
            <person name="Barbe V."/>
            <person name="Fonknechten N."/>
            <person name="Vallenet D."/>
            <person name="Segurens B."/>
            <person name="Schenowitz-Truong C."/>
            <person name="Medigue C."/>
            <person name="Collingro A."/>
            <person name="Snel B."/>
            <person name="Dutilh B.E."/>
            <person name="OpDenCamp H.J.M."/>
            <person name="vanDerDrift C."/>
            <person name="Cirpus I."/>
            <person name="vanDePas-Schoonen K.T."/>
            <person name="Harhangi H.R."/>
            <person name="vanNiftrik L."/>
            <person name="Schmid M."/>
            <person name="Keltjens J."/>
            <person name="vanDeVossenberg J."/>
            <person name="Kartal B."/>
            <person name="Meier H."/>
            <person name="Frishman D."/>
            <person name="Huynen M.A."/>
            <person name="Mewes H."/>
            <person name="Weissenbach J."/>
            <person name="Jetten M.S.M."/>
            <person name="Wagner M."/>
            <person name="LePaslier D."/>
        </authorList>
    </citation>
    <scope>NUCLEOTIDE SEQUENCE</scope>
</reference>
<gene>
    <name evidence="2" type="ORF">KsCSTR_43550</name>
    <name evidence="1" type="ORF">kustc1034</name>
</gene>
<evidence type="ECO:0000313" key="1">
    <source>
        <dbReference type="EMBL" id="CAJ71779.1"/>
    </source>
</evidence>
<organism evidence="1">
    <name type="scientific">Kuenenia stuttgartiensis</name>
    <dbReference type="NCBI Taxonomy" id="174633"/>
    <lineage>
        <taxon>Bacteria</taxon>
        <taxon>Pseudomonadati</taxon>
        <taxon>Planctomycetota</taxon>
        <taxon>Candidatus Brocadiia</taxon>
        <taxon>Candidatus Brocadiales</taxon>
        <taxon>Candidatus Brocadiaceae</taxon>
        <taxon>Candidatus Kuenenia</taxon>
    </lineage>
</organism>
<evidence type="ECO:0000313" key="3">
    <source>
        <dbReference type="Proteomes" id="UP000501926"/>
    </source>
</evidence>
<evidence type="ECO:0000313" key="2">
    <source>
        <dbReference type="EMBL" id="QII13734.1"/>
    </source>
</evidence>
<dbReference type="Proteomes" id="UP000501926">
    <property type="component" value="Chromosome"/>
</dbReference>
<dbReference type="EMBL" id="CP049055">
    <property type="protein sequence ID" value="QII13734.1"/>
    <property type="molecule type" value="Genomic_DNA"/>
</dbReference>
<dbReference type="EMBL" id="CT573073">
    <property type="protein sequence ID" value="CAJ71779.1"/>
    <property type="molecule type" value="Genomic_DNA"/>
</dbReference>